<feature type="domain" description="LytR/CpsA/Psr regulator C-terminal" evidence="3">
    <location>
        <begin position="100"/>
        <end position="189"/>
    </location>
</feature>
<feature type="compositionally biased region" description="Polar residues" evidence="1">
    <location>
        <begin position="207"/>
        <end position="218"/>
    </location>
</feature>
<keyword evidence="2" id="KW-1133">Transmembrane helix</keyword>
<evidence type="ECO:0000259" key="3">
    <source>
        <dbReference type="Pfam" id="PF13399"/>
    </source>
</evidence>
<dbReference type="AlphaFoldDB" id="A0A5B2WT80"/>
<protein>
    <submittedName>
        <fullName evidence="4">LytR family transcriptional regulator</fullName>
    </submittedName>
</protein>
<feature type="compositionally biased region" description="Low complexity" evidence="1">
    <location>
        <begin position="57"/>
        <end position="74"/>
    </location>
</feature>
<dbReference type="EMBL" id="VUOB01000059">
    <property type="protein sequence ID" value="KAA2254941.1"/>
    <property type="molecule type" value="Genomic_DNA"/>
</dbReference>
<feature type="region of interest" description="Disordered" evidence="1">
    <location>
        <begin position="57"/>
        <end position="82"/>
    </location>
</feature>
<dbReference type="Pfam" id="PF13399">
    <property type="entry name" value="LytR_C"/>
    <property type="match status" value="1"/>
</dbReference>
<accession>A0A5B2WT80</accession>
<organism evidence="4 5">
    <name type="scientific">Solihabitans fulvus</name>
    <dbReference type="NCBI Taxonomy" id="1892852"/>
    <lineage>
        <taxon>Bacteria</taxon>
        <taxon>Bacillati</taxon>
        <taxon>Actinomycetota</taxon>
        <taxon>Actinomycetes</taxon>
        <taxon>Pseudonocardiales</taxon>
        <taxon>Pseudonocardiaceae</taxon>
        <taxon>Solihabitans</taxon>
    </lineage>
</organism>
<gene>
    <name evidence="4" type="ORF">F0L68_29650</name>
</gene>
<reference evidence="4 5" key="2">
    <citation type="submission" date="2019-09" db="EMBL/GenBank/DDBJ databases">
        <authorList>
            <person name="Jin C."/>
        </authorList>
    </citation>
    <scope>NUCLEOTIDE SEQUENCE [LARGE SCALE GENOMIC DNA]</scope>
    <source>
        <strain evidence="4 5">AN110305</strain>
    </source>
</reference>
<name>A0A5B2WT80_9PSEU</name>
<keyword evidence="2" id="KW-0472">Membrane</keyword>
<dbReference type="OrthoDB" id="5194885at2"/>
<evidence type="ECO:0000313" key="4">
    <source>
        <dbReference type="EMBL" id="KAA2254941.1"/>
    </source>
</evidence>
<proteinExistence type="predicted"/>
<evidence type="ECO:0000256" key="1">
    <source>
        <dbReference type="SAM" id="MobiDB-lite"/>
    </source>
</evidence>
<comment type="caution">
    <text evidence="4">The sequence shown here is derived from an EMBL/GenBank/DDBJ whole genome shotgun (WGS) entry which is preliminary data.</text>
</comment>
<feature type="region of interest" description="Disordered" evidence="1">
    <location>
        <begin position="207"/>
        <end position="230"/>
    </location>
</feature>
<sequence length="242" mass="25120">MGPASVTGSSGQSRYRRRRPLPALVVFLILGVVAVFVWVKVLDKANNVDEAIKCNTPGSAPASAAPSGTPAAPGTPQPKLGQALGHTALDKTDPAAPVDVHFRVLNASTQRNAATFAATTLTELGFQQAANPDNDPIYTAADLGCRGQIRFGPNGAAAARTLSLVEPCTELISDDRQDATVDLAVGKKFDEVKASTNARQVLEQLSSQAAKQPNQQGGQLADASSHPSVAPSLLQAAHDVHC</sequence>
<evidence type="ECO:0000313" key="5">
    <source>
        <dbReference type="Proteomes" id="UP000323454"/>
    </source>
</evidence>
<keyword evidence="2" id="KW-0812">Transmembrane</keyword>
<dbReference type="Proteomes" id="UP000323454">
    <property type="component" value="Unassembled WGS sequence"/>
</dbReference>
<reference evidence="4 5" key="1">
    <citation type="submission" date="2019-09" db="EMBL/GenBank/DDBJ databases">
        <title>Goodfellowia gen. nov., a new genus of the Pseudonocardineae related to Actinoalloteichus, containing Goodfellowia coeruleoviolacea gen. nov., comb. nov. gen. nov., comb. nov.</title>
        <authorList>
            <person name="Labeda D."/>
        </authorList>
    </citation>
    <scope>NUCLEOTIDE SEQUENCE [LARGE SCALE GENOMIC DNA]</scope>
    <source>
        <strain evidence="4 5">AN110305</strain>
    </source>
</reference>
<dbReference type="InterPro" id="IPR027381">
    <property type="entry name" value="LytR/CpsA/Psr_C"/>
</dbReference>
<feature type="transmembrane region" description="Helical" evidence="2">
    <location>
        <begin position="21"/>
        <end position="39"/>
    </location>
</feature>
<dbReference type="NCBIfam" id="NF035953">
    <property type="entry name" value="integrity_Cei"/>
    <property type="match status" value="1"/>
</dbReference>
<evidence type="ECO:0000256" key="2">
    <source>
        <dbReference type="SAM" id="Phobius"/>
    </source>
</evidence>
<keyword evidence="5" id="KW-1185">Reference proteome</keyword>